<feature type="region of interest" description="Disordered" evidence="1">
    <location>
        <begin position="99"/>
        <end position="141"/>
    </location>
</feature>
<proteinExistence type="predicted"/>
<gene>
    <name evidence="2" type="ORF">OM074_20375</name>
</gene>
<dbReference type="EMBL" id="JAPDPI010000076">
    <property type="protein sequence ID" value="MCW3807991.1"/>
    <property type="molecule type" value="Genomic_DNA"/>
</dbReference>
<evidence type="ECO:0000313" key="3">
    <source>
        <dbReference type="Proteomes" id="UP001207408"/>
    </source>
</evidence>
<comment type="caution">
    <text evidence="2">The sequence shown here is derived from an EMBL/GenBank/DDBJ whole genome shotgun (WGS) entry which is preliminary data.</text>
</comment>
<dbReference type="AlphaFoldDB" id="A0AAE3MIC5"/>
<evidence type="ECO:0000313" key="2">
    <source>
        <dbReference type="EMBL" id="MCW3807991.1"/>
    </source>
</evidence>
<keyword evidence="3" id="KW-1185">Reference proteome</keyword>
<sequence length="141" mass="15865">MGDAMGVKLSGEEYRYAAKNGEYNPNETSTFNKETGKWESNDKAETHVVINEDQIDMQTTSVQEMEGVSDQDIIDQEIDYETHNTEVHEGVHAVQDGYDSTIVDENGNDTGVVKPYKDRSAEKEAFAKGDNPEEELRNKNK</sequence>
<name>A0AAE3MIC5_9BACT</name>
<organism evidence="2 3">
    <name type="scientific">Plebeiibacterium marinum</name>
    <dbReference type="NCBI Taxonomy" id="2992111"/>
    <lineage>
        <taxon>Bacteria</taxon>
        <taxon>Pseudomonadati</taxon>
        <taxon>Bacteroidota</taxon>
        <taxon>Bacteroidia</taxon>
        <taxon>Marinilabiliales</taxon>
        <taxon>Marinilabiliaceae</taxon>
        <taxon>Plebeiibacterium</taxon>
    </lineage>
</organism>
<protein>
    <submittedName>
        <fullName evidence="2">Uncharacterized protein</fullName>
    </submittedName>
</protein>
<dbReference type="Proteomes" id="UP001207408">
    <property type="component" value="Unassembled WGS sequence"/>
</dbReference>
<feature type="compositionally biased region" description="Basic and acidic residues" evidence="1">
    <location>
        <begin position="115"/>
        <end position="141"/>
    </location>
</feature>
<evidence type="ECO:0000256" key="1">
    <source>
        <dbReference type="SAM" id="MobiDB-lite"/>
    </source>
</evidence>
<reference evidence="2" key="1">
    <citation type="submission" date="2022-10" db="EMBL/GenBank/DDBJ databases">
        <authorList>
            <person name="Yu W.X."/>
        </authorList>
    </citation>
    <scope>NUCLEOTIDE SEQUENCE</scope>
    <source>
        <strain evidence="2">D04</strain>
    </source>
</reference>
<accession>A0AAE3MIC5</accession>